<dbReference type="AlphaFoldDB" id="A0A9I9E6J1"/>
<sequence length="246" mass="27761">MTATQYKELGCYIRWQYVKYPNPISLLGQSSKEKSEKRFRVGEKFGLYHIRCNGKALDLRRNGNGKWNHDLINEGYPIALFHHYVYLEEQVLKFKLDVDILQAAVDTKIVRSANVSAKIKQSRFSRNESYLSASHLQHRQNQFLVTSVKLSTVVDCFSLLPPSSASFSIHSGGDLQTYAYVLLGPFESYAYARCEYFVGSFELIMKVRGTIHGEKVVVLIDCGATHNYGVILDYGAAVKGKGVGRS</sequence>
<accession>A0A9I9E6J1</accession>
<organism evidence="1">
    <name type="scientific">Cucumis melo</name>
    <name type="common">Muskmelon</name>
    <dbReference type="NCBI Taxonomy" id="3656"/>
    <lineage>
        <taxon>Eukaryota</taxon>
        <taxon>Viridiplantae</taxon>
        <taxon>Streptophyta</taxon>
        <taxon>Embryophyta</taxon>
        <taxon>Tracheophyta</taxon>
        <taxon>Spermatophyta</taxon>
        <taxon>Magnoliopsida</taxon>
        <taxon>eudicotyledons</taxon>
        <taxon>Gunneridae</taxon>
        <taxon>Pentapetalae</taxon>
        <taxon>rosids</taxon>
        <taxon>fabids</taxon>
        <taxon>Cucurbitales</taxon>
        <taxon>Cucurbitaceae</taxon>
        <taxon>Benincaseae</taxon>
        <taxon>Cucumis</taxon>
    </lineage>
</organism>
<dbReference type="EnsemblPlants" id="MELO3C029459.2.1">
    <property type="protein sequence ID" value="MELO3C029459.2.1"/>
    <property type="gene ID" value="MELO3C029459.2"/>
</dbReference>
<name>A0A9I9E6J1_CUCME</name>
<protein>
    <submittedName>
        <fullName evidence="1">Uncharacterized protein</fullName>
    </submittedName>
</protein>
<evidence type="ECO:0000313" key="1">
    <source>
        <dbReference type="EnsemblPlants" id="MELO3C029459.2.1"/>
    </source>
</evidence>
<dbReference type="Gramene" id="MELO3C029459.2.1">
    <property type="protein sequence ID" value="MELO3C029459.2.1"/>
    <property type="gene ID" value="MELO3C029459.2"/>
</dbReference>
<proteinExistence type="predicted"/>
<reference evidence="1" key="1">
    <citation type="submission" date="2023-03" db="UniProtKB">
        <authorList>
            <consortium name="EnsemblPlants"/>
        </authorList>
    </citation>
    <scope>IDENTIFICATION</scope>
</reference>